<dbReference type="InterPro" id="IPR002346">
    <property type="entry name" value="Mopterin_DH_FAD-bd"/>
</dbReference>
<dbReference type="AlphaFoldDB" id="A0A193FDR0"/>
<dbReference type="SUPFAM" id="SSF56176">
    <property type="entry name" value="FAD-binding/transporter-associated domain-like"/>
    <property type="match status" value="1"/>
</dbReference>
<dbReference type="KEGG" id="bbro:BAU06_03100"/>
<name>A0A193FDR0_9BORD</name>
<dbReference type="InterPro" id="IPR016169">
    <property type="entry name" value="FAD-bd_PCMH_sub2"/>
</dbReference>
<dbReference type="SMART" id="SM01092">
    <property type="entry name" value="CO_deh_flav_C"/>
    <property type="match status" value="1"/>
</dbReference>
<dbReference type="InterPro" id="IPR036318">
    <property type="entry name" value="FAD-bd_PCMH-like_sf"/>
</dbReference>
<dbReference type="InterPro" id="IPR016166">
    <property type="entry name" value="FAD-bd_PCMH"/>
</dbReference>
<protein>
    <submittedName>
        <fullName evidence="6">Carbon monoxide dehydrogenase</fullName>
    </submittedName>
</protein>
<dbReference type="PROSITE" id="PS51387">
    <property type="entry name" value="FAD_PCMH"/>
    <property type="match status" value="1"/>
</dbReference>
<keyword evidence="7" id="KW-1185">Reference proteome</keyword>
<dbReference type="OrthoDB" id="9793944at2"/>
<keyword evidence="2" id="KW-0274">FAD</keyword>
<dbReference type="EMBL" id="CP016171">
    <property type="protein sequence ID" value="ANN70448.1"/>
    <property type="molecule type" value="Genomic_DNA"/>
</dbReference>
<evidence type="ECO:0000313" key="5">
    <source>
        <dbReference type="EMBL" id="ANN65418.1"/>
    </source>
</evidence>
<dbReference type="PANTHER" id="PTHR42659:SF2">
    <property type="entry name" value="XANTHINE DEHYDROGENASE SUBUNIT C-RELATED"/>
    <property type="match status" value="1"/>
</dbReference>
<gene>
    <name evidence="5" type="ORF">BAU06_03100</name>
    <name evidence="6" type="ORF">BAU08_03065</name>
</gene>
<dbReference type="InterPro" id="IPR036683">
    <property type="entry name" value="CO_DH_flav_C_dom_sf"/>
</dbReference>
<dbReference type="InterPro" id="IPR016167">
    <property type="entry name" value="FAD-bd_PCMH_sub1"/>
</dbReference>
<reference evidence="7 8" key="1">
    <citation type="submission" date="2016-06" db="EMBL/GenBank/DDBJ databases">
        <title>Complete genome sequences of Bordetella bronchialis and Bordetella flabilis.</title>
        <authorList>
            <person name="LiPuma J.J."/>
            <person name="Spilker T."/>
        </authorList>
    </citation>
    <scope>NUCLEOTIDE SEQUENCE [LARGE SCALE GENOMIC DNA]</scope>
    <source>
        <strain evidence="6 8">AU17976</strain>
        <strain evidence="5 7">AU3182</strain>
    </source>
</reference>
<dbReference type="Pfam" id="PF03450">
    <property type="entry name" value="CO_deh_flav_C"/>
    <property type="match status" value="1"/>
</dbReference>
<dbReference type="InterPro" id="IPR005107">
    <property type="entry name" value="CO_DH_flav_C"/>
</dbReference>
<evidence type="ECO:0000313" key="6">
    <source>
        <dbReference type="EMBL" id="ANN70448.1"/>
    </source>
</evidence>
<dbReference type="RefSeq" id="WP_066344174.1">
    <property type="nucleotide sequence ID" value="NZ_CBCSFJ010000015.1"/>
</dbReference>
<dbReference type="SUPFAM" id="SSF55447">
    <property type="entry name" value="CO dehydrogenase flavoprotein C-terminal domain-like"/>
    <property type="match status" value="1"/>
</dbReference>
<organism evidence="6 8">
    <name type="scientific">Bordetella bronchialis</name>
    <dbReference type="NCBI Taxonomy" id="463025"/>
    <lineage>
        <taxon>Bacteria</taxon>
        <taxon>Pseudomonadati</taxon>
        <taxon>Pseudomonadota</taxon>
        <taxon>Betaproteobacteria</taxon>
        <taxon>Burkholderiales</taxon>
        <taxon>Alcaligenaceae</taxon>
        <taxon>Bordetella</taxon>
    </lineage>
</organism>
<keyword evidence="1" id="KW-0285">Flavoprotein</keyword>
<evidence type="ECO:0000313" key="8">
    <source>
        <dbReference type="Proteomes" id="UP000092213"/>
    </source>
</evidence>
<dbReference type="STRING" id="463025.BAU08_03065"/>
<keyword evidence="3" id="KW-0560">Oxidoreductase</keyword>
<evidence type="ECO:0000256" key="3">
    <source>
        <dbReference type="ARBA" id="ARBA00023002"/>
    </source>
</evidence>
<dbReference type="EMBL" id="CP016170">
    <property type="protein sequence ID" value="ANN65418.1"/>
    <property type="molecule type" value="Genomic_DNA"/>
</dbReference>
<feature type="domain" description="FAD-binding PCMH-type" evidence="4">
    <location>
        <begin position="1"/>
        <end position="177"/>
    </location>
</feature>
<sequence length="272" mass="29776">MKPPVFDYRRCDTVDEALALLDEYGEDARVLAGGQSLMAVLNMRLAQPRVLVDISRVKSLAYARPGNGFLAIGASATQASVEWRATLADEVPLLALAFPKISHFQIRNRGTVCGSVAHADPSAELPLALAALGGKVGLRSRKGRRELEAEAFFQGMLTTARRHDELVEDVHYPLHRPGTRYAFAEVSRRHGDFAIVACAAVASEREIRLAVGGVADRPRVLTLPRLPSGELAAAINDFAWQLDAQDDPHASAVYRRHLVRNLGRRVIEEATR</sequence>
<dbReference type="Proteomes" id="UP000091897">
    <property type="component" value="Chromosome"/>
</dbReference>
<dbReference type="Gene3D" id="3.30.465.10">
    <property type="match status" value="1"/>
</dbReference>
<evidence type="ECO:0000256" key="2">
    <source>
        <dbReference type="ARBA" id="ARBA00022827"/>
    </source>
</evidence>
<evidence type="ECO:0000256" key="1">
    <source>
        <dbReference type="ARBA" id="ARBA00022630"/>
    </source>
</evidence>
<dbReference type="Pfam" id="PF00941">
    <property type="entry name" value="FAD_binding_5"/>
    <property type="match status" value="1"/>
</dbReference>
<dbReference type="PANTHER" id="PTHR42659">
    <property type="entry name" value="XANTHINE DEHYDROGENASE SUBUNIT C-RELATED"/>
    <property type="match status" value="1"/>
</dbReference>
<dbReference type="Proteomes" id="UP000092213">
    <property type="component" value="Chromosome"/>
</dbReference>
<dbReference type="Gene3D" id="3.30.390.50">
    <property type="entry name" value="CO dehydrogenase flavoprotein, C-terminal domain"/>
    <property type="match status" value="1"/>
</dbReference>
<dbReference type="Gene3D" id="3.30.43.10">
    <property type="entry name" value="Uridine Diphospho-n-acetylenolpyruvylglucosamine Reductase, domain 2"/>
    <property type="match status" value="1"/>
</dbReference>
<accession>A0A193FDR0</accession>
<proteinExistence type="predicted"/>
<dbReference type="GO" id="GO:0016491">
    <property type="term" value="F:oxidoreductase activity"/>
    <property type="evidence" value="ECO:0007669"/>
    <property type="project" value="UniProtKB-KW"/>
</dbReference>
<dbReference type="GO" id="GO:0071949">
    <property type="term" value="F:FAD binding"/>
    <property type="evidence" value="ECO:0007669"/>
    <property type="project" value="InterPro"/>
</dbReference>
<dbReference type="InterPro" id="IPR051312">
    <property type="entry name" value="Diverse_Substr_Oxidored"/>
</dbReference>
<evidence type="ECO:0000259" key="4">
    <source>
        <dbReference type="PROSITE" id="PS51387"/>
    </source>
</evidence>
<evidence type="ECO:0000313" key="7">
    <source>
        <dbReference type="Proteomes" id="UP000091897"/>
    </source>
</evidence>